<dbReference type="Pfam" id="PF22435">
    <property type="entry name" value="MRM3-like_sub_bind"/>
    <property type="match status" value="1"/>
</dbReference>
<dbReference type="KEGG" id="lbn:LBUCD034_1315"/>
<dbReference type="GO" id="GO:0008173">
    <property type="term" value="F:RNA methyltransferase activity"/>
    <property type="evidence" value="ECO:0007669"/>
    <property type="project" value="InterPro"/>
</dbReference>
<dbReference type="InterPro" id="IPR001537">
    <property type="entry name" value="SpoU_MeTrfase"/>
</dbReference>
<dbReference type="InterPro" id="IPR029026">
    <property type="entry name" value="tRNA_m1G_MTases_N"/>
</dbReference>
<evidence type="ECO:0000259" key="4">
    <source>
        <dbReference type="SMART" id="SM00967"/>
    </source>
</evidence>
<keyword evidence="2 5" id="KW-0489">Methyltransferase</keyword>
<dbReference type="InterPro" id="IPR051259">
    <property type="entry name" value="rRNA_Methyltransferase"/>
</dbReference>
<keyword evidence="6" id="KW-1185">Reference proteome</keyword>
<dbReference type="eggNOG" id="COG0566">
    <property type="taxonomic scope" value="Bacteria"/>
</dbReference>
<name>J9W1E6_LENBU</name>
<dbReference type="AlphaFoldDB" id="J9W1E6"/>
<organism evidence="5 6">
    <name type="scientific">Lentilactobacillus buchneri subsp. silagei CD034</name>
    <dbReference type="NCBI Taxonomy" id="1071400"/>
    <lineage>
        <taxon>Bacteria</taxon>
        <taxon>Bacillati</taxon>
        <taxon>Bacillota</taxon>
        <taxon>Bacilli</taxon>
        <taxon>Lactobacillales</taxon>
        <taxon>Lactobacillaceae</taxon>
        <taxon>Lentilactobacillus</taxon>
        <taxon>Lentilactobacillus buchneri subsp. silagei</taxon>
    </lineage>
</organism>
<feature type="domain" description="RNA 2-O ribose methyltransferase substrate binding" evidence="4">
    <location>
        <begin position="39"/>
        <end position="108"/>
    </location>
</feature>
<dbReference type="EMBL" id="CP003043">
    <property type="protein sequence ID" value="AFS00353.1"/>
    <property type="molecule type" value="Genomic_DNA"/>
</dbReference>
<dbReference type="InterPro" id="IPR029064">
    <property type="entry name" value="Ribosomal_eL30-like_sf"/>
</dbReference>
<dbReference type="SUPFAM" id="SSF55315">
    <property type="entry name" value="L30e-like"/>
    <property type="match status" value="1"/>
</dbReference>
<proteinExistence type="inferred from homology"/>
<dbReference type="GO" id="GO:0003723">
    <property type="term" value="F:RNA binding"/>
    <property type="evidence" value="ECO:0007669"/>
    <property type="project" value="InterPro"/>
</dbReference>
<gene>
    <name evidence="5" type="primary">spoU</name>
    <name evidence="5" type="ORF">LBUCD034_1315</name>
</gene>
<dbReference type="Gene3D" id="3.30.1330.30">
    <property type="match status" value="1"/>
</dbReference>
<dbReference type="InterPro" id="IPR013123">
    <property type="entry name" value="SpoU_subst-bd"/>
</dbReference>
<comment type="similarity">
    <text evidence="1">Belongs to the class IV-like SAM-binding methyltransferase superfamily. RNA methyltransferase TrmH family.</text>
</comment>
<dbReference type="Gene3D" id="3.40.1280.10">
    <property type="match status" value="1"/>
</dbReference>
<sequence>MKERYFMDIERITSNQNNRVKEWTKMQSKKGRVKSGEYVIEGWHIVDEAIRHRQTIKQLMVVDESYLGDLPVDDDTEIFLITPEIAKHISSTETPQGVFAVLNTEDYHEQIPDDLKGAWLLLDNIQDPGNIGTMVRTADAAGLNGIVFGKGSADLYNPKVVRSMQGSQFHMKLFTGDILEWMAAFKEAGVKTYGTELNDQAISYYDITPTKQFALIMGNEGNGVDPKILEKTDQNLYIPMNGEAESLNVAVATGILLFKFVK</sequence>
<dbReference type="CDD" id="cd18095">
    <property type="entry name" value="SpoU-like_rRNA-MTase"/>
    <property type="match status" value="1"/>
</dbReference>
<dbReference type="PANTHER" id="PTHR43191">
    <property type="entry name" value="RRNA METHYLTRANSFERASE 3"/>
    <property type="match status" value="1"/>
</dbReference>
<dbReference type="Pfam" id="PF00588">
    <property type="entry name" value="SpoU_methylase"/>
    <property type="match status" value="1"/>
</dbReference>
<dbReference type="HOGENOM" id="CLU_021322_3_2_9"/>
<dbReference type="GO" id="GO:0032259">
    <property type="term" value="P:methylation"/>
    <property type="evidence" value="ECO:0007669"/>
    <property type="project" value="UniProtKB-KW"/>
</dbReference>
<dbReference type="STRING" id="1071400.LBUCD034_1315"/>
<evidence type="ECO:0000313" key="5">
    <source>
        <dbReference type="EMBL" id="AFS00353.1"/>
    </source>
</evidence>
<dbReference type="SMART" id="SM00967">
    <property type="entry name" value="SpoU_sub_bind"/>
    <property type="match status" value="1"/>
</dbReference>
<accession>J9W1E6</accession>
<evidence type="ECO:0000256" key="2">
    <source>
        <dbReference type="ARBA" id="ARBA00022603"/>
    </source>
</evidence>
<keyword evidence="3 5" id="KW-0808">Transferase</keyword>
<dbReference type="PANTHER" id="PTHR43191:SF2">
    <property type="entry name" value="RRNA METHYLTRANSFERASE 3, MITOCHONDRIAL"/>
    <property type="match status" value="1"/>
</dbReference>
<evidence type="ECO:0000256" key="3">
    <source>
        <dbReference type="ARBA" id="ARBA00022679"/>
    </source>
</evidence>
<evidence type="ECO:0000313" key="6">
    <source>
        <dbReference type="Proteomes" id="UP000007332"/>
    </source>
</evidence>
<dbReference type="Proteomes" id="UP000007332">
    <property type="component" value="Chromosome"/>
</dbReference>
<dbReference type="GO" id="GO:0005737">
    <property type="term" value="C:cytoplasm"/>
    <property type="evidence" value="ECO:0007669"/>
    <property type="project" value="UniProtKB-ARBA"/>
</dbReference>
<protein>
    <submittedName>
        <fullName evidence="5">23S rRNA methyltransferase, TrmH family</fullName>
    </submittedName>
</protein>
<dbReference type="GO" id="GO:0006396">
    <property type="term" value="P:RNA processing"/>
    <property type="evidence" value="ECO:0007669"/>
    <property type="project" value="InterPro"/>
</dbReference>
<dbReference type="InterPro" id="IPR029028">
    <property type="entry name" value="Alpha/beta_knot_MTases"/>
</dbReference>
<dbReference type="InterPro" id="IPR053888">
    <property type="entry name" value="MRM3-like_sub_bind"/>
</dbReference>
<dbReference type="PATRIC" id="fig|1071400.3.peg.1268"/>
<evidence type="ECO:0000256" key="1">
    <source>
        <dbReference type="ARBA" id="ARBA00007228"/>
    </source>
</evidence>
<dbReference type="SUPFAM" id="SSF75217">
    <property type="entry name" value="alpha/beta knot"/>
    <property type="match status" value="1"/>
</dbReference>
<reference evidence="5 6" key="1">
    <citation type="journal article" date="2012" name="J. Biotechnol.">
        <title>Insights into the completely annotated genome of Lactobacillus buchneri CD034, a strain isolated from stable grass silage.</title>
        <authorList>
            <person name="Heinl S."/>
            <person name="Wibberg D."/>
            <person name="Eikmeyer F."/>
            <person name="Szczepanowski R."/>
            <person name="Blom J."/>
            <person name="Linke B."/>
            <person name="Goesmann A."/>
            <person name="Grabherr R."/>
            <person name="Schwab H."/>
            <person name="Puhler A."/>
            <person name="Schluter A."/>
        </authorList>
    </citation>
    <scope>NUCLEOTIDE SEQUENCE [LARGE SCALE GENOMIC DNA]</scope>
    <source>
        <strain evidence="5 6">CD034</strain>
    </source>
</reference>